<proteinExistence type="inferred from homology"/>
<organism evidence="3 4">
    <name type="scientific">Punica granatum</name>
    <name type="common">Pomegranate</name>
    <dbReference type="NCBI Taxonomy" id="22663"/>
    <lineage>
        <taxon>Eukaryota</taxon>
        <taxon>Viridiplantae</taxon>
        <taxon>Streptophyta</taxon>
        <taxon>Embryophyta</taxon>
        <taxon>Tracheophyta</taxon>
        <taxon>Spermatophyta</taxon>
        <taxon>Magnoliopsida</taxon>
        <taxon>eudicotyledons</taxon>
        <taxon>Gunneridae</taxon>
        <taxon>Pentapetalae</taxon>
        <taxon>rosids</taxon>
        <taxon>malvids</taxon>
        <taxon>Myrtales</taxon>
        <taxon>Lythraceae</taxon>
        <taxon>Punica</taxon>
    </lineage>
</organism>
<feature type="domain" description="Chalcone isomerase" evidence="2">
    <location>
        <begin position="238"/>
        <end position="410"/>
    </location>
</feature>
<dbReference type="SMR" id="A0A6P8DY11"/>
<reference evidence="3" key="1">
    <citation type="journal article" date="2020" name="Plant Biotechnol. J.">
        <title>The pomegranate (Punica granatum L.) draft genome dissects genetic divergence between soft- and hard-seeded cultivars.</title>
        <authorList>
            <person name="Luo X."/>
            <person name="Li H."/>
            <person name="Wu Z."/>
            <person name="Yao W."/>
            <person name="Zhao P."/>
            <person name="Cao D."/>
            <person name="Yu H."/>
            <person name="Li K."/>
            <person name="Poudel K."/>
            <person name="Zhao D."/>
            <person name="Zhang F."/>
            <person name="Xia X."/>
            <person name="Chen L."/>
            <person name="Wang Q."/>
            <person name="Jing D."/>
            <person name="Cao S."/>
        </authorList>
    </citation>
    <scope>NUCLEOTIDE SEQUENCE [LARGE SCALE GENOMIC DNA]</scope>
    <source>
        <strain evidence="3">cv. Tunisia</strain>
    </source>
</reference>
<dbReference type="AlphaFoldDB" id="A0A6P8DY11"/>
<dbReference type="PANTHER" id="PTHR47284:SF3">
    <property type="entry name" value="FATTY-ACID-BINDING PROTEIN 2"/>
    <property type="match status" value="1"/>
</dbReference>
<accession>A0A6P8DY11</accession>
<dbReference type="PANTHER" id="PTHR47284">
    <property type="entry name" value="FATTY-ACID-BINDING PROTEIN 2"/>
    <property type="match status" value="1"/>
</dbReference>
<evidence type="ECO:0000256" key="1">
    <source>
        <dbReference type="ARBA" id="ARBA00007166"/>
    </source>
</evidence>
<dbReference type="GO" id="GO:0009570">
    <property type="term" value="C:chloroplast stroma"/>
    <property type="evidence" value="ECO:0007669"/>
    <property type="project" value="TreeGrafter"/>
</dbReference>
<gene>
    <name evidence="4" type="primary">LOC116208676</name>
</gene>
<dbReference type="InterPro" id="IPR016088">
    <property type="entry name" value="Chalcone_isomerase_3-sand"/>
</dbReference>
<dbReference type="Proteomes" id="UP000515151">
    <property type="component" value="Chromosome 5"/>
</dbReference>
<evidence type="ECO:0000259" key="2">
    <source>
        <dbReference type="Pfam" id="PF16035"/>
    </source>
</evidence>
<dbReference type="Gene3D" id="3.50.70.10">
    <property type="match status" value="1"/>
</dbReference>
<dbReference type="OrthoDB" id="18193at2759"/>
<sequence>MKKDEWHFKQLEGGLPFILPTEPFVLHSIGGHIYSQIGSLADKSLHKSRNLHVPGIRALQESFYCMSRFGGSSMLLLAGGVTSNLGHKLSGNLDGLKCGCWKFSVLVRHVTSGTLLKGCGNPALLKKMSSFMMKHLLKEADKIRSLPLLSIAAVKIPPLGNICLNRVDVPQLENADEMMNRTIDRRPCEVVKWGCAGVFFPDLQWKSHKIEPITGIEFPLVLDSTSDEEKDSSSTSEILVGTGSRTMRIVKIKSMKVYAFGFYIHPGAVCQKMGPKYASLPTNELSKRNSLYEDLLREDISMTVRLVVNCNGMKINSVKDAFEKSLRARLLKTNPNTDYACLSKFRSIFTHDIPIPAGTKIDFHRTADGNLITEIGGNKIGAVQSKELCRAFFDMYIGDLPVSEQTKEEIGKNIVGIIRRC</sequence>
<dbReference type="GO" id="GO:0016872">
    <property type="term" value="F:intramolecular lyase activity"/>
    <property type="evidence" value="ECO:0007669"/>
    <property type="project" value="InterPro"/>
</dbReference>
<dbReference type="GO" id="GO:0005504">
    <property type="term" value="F:fatty acid binding"/>
    <property type="evidence" value="ECO:0007669"/>
    <property type="project" value="TreeGrafter"/>
</dbReference>
<dbReference type="Gene3D" id="1.10.890.20">
    <property type="match status" value="1"/>
</dbReference>
<protein>
    <submittedName>
        <fullName evidence="4">Fatty-acid-binding protein 2</fullName>
    </submittedName>
</protein>
<name>A0A6P8DY11_PUNGR</name>
<dbReference type="GeneID" id="116208676"/>
<dbReference type="InterPro" id="IPR016087">
    <property type="entry name" value="Chalcone_isomerase"/>
</dbReference>
<evidence type="ECO:0000313" key="3">
    <source>
        <dbReference type="Proteomes" id="UP000515151"/>
    </source>
</evidence>
<reference evidence="4" key="2">
    <citation type="submission" date="2025-08" db="UniProtKB">
        <authorList>
            <consortium name="RefSeq"/>
        </authorList>
    </citation>
    <scope>IDENTIFICATION</scope>
    <source>
        <tissue evidence="4">Leaf</tissue>
    </source>
</reference>
<keyword evidence="3" id="KW-1185">Reference proteome</keyword>
<comment type="similarity">
    <text evidence="1">Belongs to the chalcone isomerase family.</text>
</comment>
<dbReference type="RefSeq" id="XP_031398076.1">
    <property type="nucleotide sequence ID" value="XM_031542216.1"/>
</dbReference>
<dbReference type="InterPro" id="IPR016089">
    <property type="entry name" value="Chalcone_isomerase_bundle_sf"/>
</dbReference>
<dbReference type="InterPro" id="IPR036298">
    <property type="entry name" value="Chalcone_isomerase_sf"/>
</dbReference>
<dbReference type="SUPFAM" id="SSF54626">
    <property type="entry name" value="Chalcone isomerase"/>
    <property type="match status" value="1"/>
</dbReference>
<evidence type="ECO:0000313" key="4">
    <source>
        <dbReference type="RefSeq" id="XP_031398076.1"/>
    </source>
</evidence>
<dbReference type="Pfam" id="PF16035">
    <property type="entry name" value="Chalcone_2"/>
    <property type="match status" value="1"/>
</dbReference>